<feature type="domain" description="Stc1" evidence="2">
    <location>
        <begin position="47"/>
        <end position="129"/>
    </location>
</feature>
<sequence>MNLQQTNKFYSPHSATNANSKYDYLQQLAHNITFSFLTDNQRLQKLRCVFCNTDKPLDAFSQTQISKATFNPYAPPSYNKKPKQVTCKSCTSRQNTHLTCMICNKRQPLDKFAKSQRRNAEKARCRKCIEKREKEDVWASEPDTDSDDEYDF</sequence>
<dbReference type="Pfam" id="PF12898">
    <property type="entry name" value="Stc1"/>
    <property type="match status" value="1"/>
</dbReference>
<gene>
    <name evidence="3" type="ORF">RHIMIDRAFT_249771</name>
</gene>
<dbReference type="EMBL" id="KZ303845">
    <property type="protein sequence ID" value="PHZ14856.1"/>
    <property type="molecule type" value="Genomic_DNA"/>
</dbReference>
<dbReference type="InterPro" id="IPR024630">
    <property type="entry name" value="Stc1"/>
</dbReference>
<feature type="compositionally biased region" description="Acidic residues" evidence="1">
    <location>
        <begin position="142"/>
        <end position="152"/>
    </location>
</feature>
<evidence type="ECO:0000313" key="4">
    <source>
        <dbReference type="Proteomes" id="UP000242254"/>
    </source>
</evidence>
<keyword evidence="4" id="KW-1185">Reference proteome</keyword>
<dbReference type="Proteomes" id="UP000242254">
    <property type="component" value="Unassembled WGS sequence"/>
</dbReference>
<proteinExistence type="predicted"/>
<dbReference type="AlphaFoldDB" id="A0A2G4T2G6"/>
<dbReference type="RefSeq" id="XP_023468564.1">
    <property type="nucleotide sequence ID" value="XM_023610656.1"/>
</dbReference>
<evidence type="ECO:0000313" key="3">
    <source>
        <dbReference type="EMBL" id="PHZ14856.1"/>
    </source>
</evidence>
<dbReference type="InterPro" id="IPR043069">
    <property type="entry name" value="Stc1_sf"/>
</dbReference>
<evidence type="ECO:0000259" key="2">
    <source>
        <dbReference type="Pfam" id="PF12898"/>
    </source>
</evidence>
<evidence type="ECO:0000256" key="1">
    <source>
        <dbReference type="SAM" id="MobiDB-lite"/>
    </source>
</evidence>
<protein>
    <recommendedName>
        <fullName evidence="2">Stc1 domain-containing protein</fullName>
    </recommendedName>
</protein>
<feature type="region of interest" description="Disordered" evidence="1">
    <location>
        <begin position="133"/>
        <end position="152"/>
    </location>
</feature>
<reference evidence="3 4" key="1">
    <citation type="journal article" date="2016" name="Proc. Natl. Acad. Sci. U.S.A.">
        <title>Lipid metabolic changes in an early divergent fungus govern the establishment of a mutualistic symbiosis with endobacteria.</title>
        <authorList>
            <person name="Lastovetsky O.A."/>
            <person name="Gaspar M.L."/>
            <person name="Mondo S.J."/>
            <person name="LaButti K.M."/>
            <person name="Sandor L."/>
            <person name="Grigoriev I.V."/>
            <person name="Henry S.A."/>
            <person name="Pawlowska T.E."/>
        </authorList>
    </citation>
    <scope>NUCLEOTIDE SEQUENCE [LARGE SCALE GENOMIC DNA]</scope>
    <source>
        <strain evidence="3 4">ATCC 52813</strain>
    </source>
</reference>
<dbReference type="GeneID" id="35441646"/>
<accession>A0A2G4T2G6</accession>
<organism evidence="3 4">
    <name type="scientific">Rhizopus microsporus ATCC 52813</name>
    <dbReference type="NCBI Taxonomy" id="1340429"/>
    <lineage>
        <taxon>Eukaryota</taxon>
        <taxon>Fungi</taxon>
        <taxon>Fungi incertae sedis</taxon>
        <taxon>Mucoromycota</taxon>
        <taxon>Mucoromycotina</taxon>
        <taxon>Mucoromycetes</taxon>
        <taxon>Mucorales</taxon>
        <taxon>Mucorineae</taxon>
        <taxon>Rhizopodaceae</taxon>
        <taxon>Rhizopus</taxon>
    </lineage>
</organism>
<dbReference type="STRING" id="1340429.A0A2G4T2G6"/>
<name>A0A2G4T2G6_RHIZD</name>
<dbReference type="Gene3D" id="3.30.60.210">
    <property type="entry name" value="Stc1 domain"/>
    <property type="match status" value="1"/>
</dbReference>